<reference evidence="1 2" key="1">
    <citation type="submission" date="2017-11" db="EMBL/GenBank/DDBJ databases">
        <title>Complete genome of Rhizobium leguminosarum Norway, an ineffective micro-symbiont.</title>
        <authorList>
            <person name="Hoffrichter A."/>
            <person name="Liang J."/>
            <person name="Brachmann A."/>
            <person name="Marin M."/>
        </authorList>
    </citation>
    <scope>NUCLEOTIDE SEQUENCE [LARGE SCALE GENOMIC DNA]</scope>
    <source>
        <strain evidence="1 2">Norway</strain>
        <plasmid evidence="2">prln1</plasmid>
    </source>
</reference>
<evidence type="ECO:0000313" key="2">
    <source>
        <dbReference type="Proteomes" id="UP000238523"/>
    </source>
</evidence>
<gene>
    <name evidence="1" type="ORF">CUJ84_pRLN1000077</name>
</gene>
<dbReference type="Proteomes" id="UP000238523">
    <property type="component" value="Plasmid pRLN1"/>
</dbReference>
<accession>A0A2K9ZBB3</accession>
<dbReference type="AlphaFoldDB" id="A0A2K9ZBB3"/>
<protein>
    <submittedName>
        <fullName evidence="1">Uncharacterized protein</fullName>
    </submittedName>
</protein>
<geneLocation type="plasmid" evidence="2">
    <name>prln1</name>
</geneLocation>
<keyword evidence="1" id="KW-0614">Plasmid</keyword>
<dbReference type="EMBL" id="CP025013">
    <property type="protein sequence ID" value="AUW45545.1"/>
    <property type="molecule type" value="Genomic_DNA"/>
</dbReference>
<sequence>MIRQDSDAMITKGFTILDADRGRQSRIWCSRPSCPNARR</sequence>
<name>A0A2K9ZBB3_RHILE</name>
<proteinExistence type="predicted"/>
<evidence type="ECO:0000313" key="1">
    <source>
        <dbReference type="EMBL" id="AUW45545.1"/>
    </source>
</evidence>
<organism evidence="1 2">
    <name type="scientific">Rhizobium leguminosarum</name>
    <dbReference type="NCBI Taxonomy" id="384"/>
    <lineage>
        <taxon>Bacteria</taxon>
        <taxon>Pseudomonadati</taxon>
        <taxon>Pseudomonadota</taxon>
        <taxon>Alphaproteobacteria</taxon>
        <taxon>Hyphomicrobiales</taxon>
        <taxon>Rhizobiaceae</taxon>
        <taxon>Rhizobium/Agrobacterium group</taxon>
        <taxon>Rhizobium</taxon>
    </lineage>
</organism>